<evidence type="ECO:0000313" key="1">
    <source>
        <dbReference type="EMBL" id="QPB09292.1"/>
    </source>
</evidence>
<organism evidence="1 2">
    <name type="scientific">Klebsiella phage Miami</name>
    <dbReference type="NCBI Taxonomy" id="2767581"/>
    <lineage>
        <taxon>Viruses</taxon>
        <taxon>Duplodnaviria</taxon>
        <taxon>Heunggongvirae</taxon>
        <taxon>Uroviricota</taxon>
        <taxon>Caudoviricetes</taxon>
        <taxon>Chimalliviridae</taxon>
        <taxon>Miamivirus</taxon>
        <taxon>Miamivirus miami</taxon>
    </lineage>
</organism>
<reference evidence="1 2" key="1">
    <citation type="submission" date="2020-07" db="EMBL/GenBank/DDBJ databases">
        <title>Complete genome sequence of Klebsiella pneumoniae phage Miami.</title>
        <authorList>
            <person name="Mora D.A."/>
            <person name="Lessor L."/>
            <person name="Gill J."/>
            <person name="Liu M."/>
        </authorList>
    </citation>
    <scope>NUCLEOTIDE SEQUENCE [LARGE SCALE GENOMIC DNA]</scope>
</reference>
<dbReference type="InterPro" id="IPR010767">
    <property type="entry name" value="Phage_CGC-2007_Cje0229"/>
</dbReference>
<evidence type="ECO:0000313" key="2">
    <source>
        <dbReference type="Proteomes" id="UP000662782"/>
    </source>
</evidence>
<evidence type="ECO:0008006" key="3">
    <source>
        <dbReference type="Google" id="ProtNLM"/>
    </source>
</evidence>
<accession>A0A873WJU4</accession>
<protein>
    <recommendedName>
        <fullName evidence="3">DUF1353 domain-containing protein</fullName>
    </recommendedName>
</protein>
<name>A0A873WJU4_9CAUD</name>
<sequence>MEEFSFTDIPLDYVITEDKFRFREDYPTPEVTVPKGLVTDGASVPRWLQGLYPAYYKYFPAAAVHDYMYGSGLYERKECDNLFRDNMRYRLKLSWRYWLVMWVFVRLCGSSHFTKRKAEGNVIQKR</sequence>
<proteinExistence type="predicted"/>
<keyword evidence="2" id="KW-1185">Reference proteome</keyword>
<gene>
    <name evidence="1" type="ORF">CPT_Miami_197</name>
</gene>
<dbReference type="EMBL" id="MT701590">
    <property type="protein sequence ID" value="QPB09292.1"/>
    <property type="molecule type" value="Genomic_DNA"/>
</dbReference>
<dbReference type="Pfam" id="PF07087">
    <property type="entry name" value="DUF1353"/>
    <property type="match status" value="1"/>
</dbReference>
<dbReference type="Proteomes" id="UP000662782">
    <property type="component" value="Segment"/>
</dbReference>